<evidence type="ECO:0000256" key="1">
    <source>
        <dbReference type="SAM" id="MobiDB-lite"/>
    </source>
</evidence>
<dbReference type="AlphaFoldDB" id="A0A9P4N847"/>
<keyword evidence="3" id="KW-1185">Reference proteome</keyword>
<protein>
    <submittedName>
        <fullName evidence="2">Uncharacterized protein</fullName>
    </submittedName>
</protein>
<proteinExistence type="predicted"/>
<dbReference type="Proteomes" id="UP000800093">
    <property type="component" value="Unassembled WGS sequence"/>
</dbReference>
<evidence type="ECO:0000313" key="3">
    <source>
        <dbReference type="Proteomes" id="UP000800093"/>
    </source>
</evidence>
<accession>A0A9P4N847</accession>
<name>A0A9P4N847_9PLEO</name>
<sequence length="240" mass="26080">MAGREGVVPPHRGEIDPKPPTAWFLLGSQTSGRRSRNTRSAVAHHQTPPSNANATRLGCRDRFASTDRSTSIITSVLYIRHPCQPQRRCVGLQPTCGTTFPAQSGAPSPALSTTPTPLAAIPVGQKMLYLPSRVSAPPSASKMGPWTFRWPQNVKAERISSSGDQPTATQERSRCHTAKGSYWMAACTASKRSFSALLRSTGSVIYCFSDYVRLVVIDGHEASAPPRIHQGDQEKAEIER</sequence>
<comment type="caution">
    <text evidence="2">The sequence shown here is derived from an EMBL/GenBank/DDBJ whole genome shotgun (WGS) entry which is preliminary data.</text>
</comment>
<gene>
    <name evidence="2" type="ORF">CC78DRAFT_14865</name>
</gene>
<dbReference type="EMBL" id="ML986587">
    <property type="protein sequence ID" value="KAF2268139.1"/>
    <property type="molecule type" value="Genomic_DNA"/>
</dbReference>
<reference evidence="3" key="1">
    <citation type="journal article" date="2020" name="Stud. Mycol.">
        <title>101 Dothideomycetes genomes: A test case for predicting lifestyles and emergence of pathogens.</title>
        <authorList>
            <person name="Haridas S."/>
            <person name="Albert R."/>
            <person name="Binder M."/>
            <person name="Bloem J."/>
            <person name="LaButti K."/>
            <person name="Salamov A."/>
            <person name="Andreopoulos B."/>
            <person name="Baker S."/>
            <person name="Barry K."/>
            <person name="Bills G."/>
            <person name="Bluhm B."/>
            <person name="Cannon C."/>
            <person name="Castanera R."/>
            <person name="Culley D."/>
            <person name="Daum C."/>
            <person name="Ezra D."/>
            <person name="Gonzalez J."/>
            <person name="Henrissat B."/>
            <person name="Kuo A."/>
            <person name="Liang C."/>
            <person name="Lipzen A."/>
            <person name="Lutzoni F."/>
            <person name="Magnuson J."/>
            <person name="Mondo S."/>
            <person name="Nolan M."/>
            <person name="Ohm R."/>
            <person name="Pangilinan J."/>
            <person name="Park H.-J."/>
            <person name="Ramirez L."/>
            <person name="Alfaro M."/>
            <person name="Sun H."/>
            <person name="Tritt A."/>
            <person name="Yoshinaga Y."/>
            <person name="Zwiers L.-H."/>
            <person name="Turgeon B."/>
            <person name="Goodwin S."/>
            <person name="Spatafora J."/>
            <person name="Crous P."/>
            <person name="Grigoriev I."/>
        </authorList>
    </citation>
    <scope>NUCLEOTIDE SEQUENCE [LARGE SCALE GENOMIC DNA]</scope>
    <source>
        <strain evidence="3">CBS 304.66</strain>
    </source>
</reference>
<feature type="region of interest" description="Disordered" evidence="1">
    <location>
        <begin position="1"/>
        <end position="56"/>
    </location>
</feature>
<evidence type="ECO:0000313" key="2">
    <source>
        <dbReference type="EMBL" id="KAF2268139.1"/>
    </source>
</evidence>
<organism evidence="2 3">
    <name type="scientific">Lojkania enalia</name>
    <dbReference type="NCBI Taxonomy" id="147567"/>
    <lineage>
        <taxon>Eukaryota</taxon>
        <taxon>Fungi</taxon>
        <taxon>Dikarya</taxon>
        <taxon>Ascomycota</taxon>
        <taxon>Pezizomycotina</taxon>
        <taxon>Dothideomycetes</taxon>
        <taxon>Pleosporomycetidae</taxon>
        <taxon>Pleosporales</taxon>
        <taxon>Pleosporales incertae sedis</taxon>
        <taxon>Lojkania</taxon>
    </lineage>
</organism>